<dbReference type="HOGENOM" id="CLU_115353_2_1_9"/>
<protein>
    <recommendedName>
        <fullName evidence="2">UPF0102 protein HMPREF0080_00426</fullName>
    </recommendedName>
</protein>
<evidence type="ECO:0000313" key="4">
    <source>
        <dbReference type="Proteomes" id="UP000005481"/>
    </source>
</evidence>
<dbReference type="CDD" id="cd20736">
    <property type="entry name" value="PoNe_Nuclease"/>
    <property type="match status" value="1"/>
</dbReference>
<dbReference type="PANTHER" id="PTHR34039:SF1">
    <property type="entry name" value="UPF0102 PROTEIN YRAN"/>
    <property type="match status" value="1"/>
</dbReference>
<sequence length="142" mass="16078">MDALIVISEKHCIVSIGGGMTMTDDKAFGTTGEREAAVYLQEKGYTLCCLNYRAATGEIDIIAEDGRTVVFVEVKARRSLDYGLPAEAVVPIKRQKIIQTAQFYLNRYNRWDRPCRFDVIEIFKPPGRSSLFRHITHAFSVE</sequence>
<dbReference type="Pfam" id="PF02021">
    <property type="entry name" value="UPF0102"/>
    <property type="match status" value="1"/>
</dbReference>
<dbReference type="InterPro" id="IPR011335">
    <property type="entry name" value="Restrct_endonuc-II-like"/>
</dbReference>
<organism evidence="3 4">
    <name type="scientific">Anaeroglobus geminatus F0357</name>
    <dbReference type="NCBI Taxonomy" id="861450"/>
    <lineage>
        <taxon>Bacteria</taxon>
        <taxon>Bacillati</taxon>
        <taxon>Bacillota</taxon>
        <taxon>Negativicutes</taxon>
        <taxon>Veillonellales</taxon>
        <taxon>Veillonellaceae</taxon>
        <taxon>Anaeroglobus</taxon>
    </lineage>
</organism>
<dbReference type="AlphaFoldDB" id="G9YFL4"/>
<dbReference type="InterPro" id="IPR003509">
    <property type="entry name" value="UPF0102_YraN-like"/>
</dbReference>
<dbReference type="EMBL" id="AGCJ01000013">
    <property type="protein sequence ID" value="EHM43028.1"/>
    <property type="molecule type" value="Genomic_DNA"/>
</dbReference>
<dbReference type="Proteomes" id="UP000005481">
    <property type="component" value="Unassembled WGS sequence"/>
</dbReference>
<dbReference type="InterPro" id="IPR011856">
    <property type="entry name" value="tRNA_endonuc-like_dom_sf"/>
</dbReference>
<dbReference type="Gene3D" id="3.40.1350.10">
    <property type="match status" value="1"/>
</dbReference>
<gene>
    <name evidence="3" type="ORF">HMPREF0080_00426</name>
</gene>
<keyword evidence="4" id="KW-1185">Reference proteome</keyword>
<evidence type="ECO:0000256" key="1">
    <source>
        <dbReference type="ARBA" id="ARBA00006738"/>
    </source>
</evidence>
<dbReference type="PANTHER" id="PTHR34039">
    <property type="entry name" value="UPF0102 PROTEIN YRAN"/>
    <property type="match status" value="1"/>
</dbReference>
<dbReference type="eggNOG" id="COG0792">
    <property type="taxonomic scope" value="Bacteria"/>
</dbReference>
<dbReference type="SUPFAM" id="SSF52980">
    <property type="entry name" value="Restriction endonuclease-like"/>
    <property type="match status" value="1"/>
</dbReference>
<dbReference type="PATRIC" id="fig|861450.3.peg.409"/>
<dbReference type="STRING" id="861450.HMPREF0080_00426"/>
<name>G9YFL4_9FIRM</name>
<comment type="caution">
    <text evidence="3">The sequence shown here is derived from an EMBL/GenBank/DDBJ whole genome shotgun (WGS) entry which is preliminary data.</text>
</comment>
<dbReference type="HAMAP" id="MF_00048">
    <property type="entry name" value="UPF0102"/>
    <property type="match status" value="1"/>
</dbReference>
<evidence type="ECO:0000256" key="2">
    <source>
        <dbReference type="HAMAP-Rule" id="MF_00048"/>
    </source>
</evidence>
<proteinExistence type="inferred from homology"/>
<accession>G9YFL4</accession>
<comment type="similarity">
    <text evidence="1 2">Belongs to the UPF0102 family.</text>
</comment>
<evidence type="ECO:0000313" key="3">
    <source>
        <dbReference type="EMBL" id="EHM43028.1"/>
    </source>
</evidence>
<reference evidence="3 4" key="1">
    <citation type="submission" date="2011-08" db="EMBL/GenBank/DDBJ databases">
        <authorList>
            <person name="Weinstock G."/>
            <person name="Sodergren E."/>
            <person name="Clifton S."/>
            <person name="Fulton L."/>
            <person name="Fulton B."/>
            <person name="Courtney L."/>
            <person name="Fronick C."/>
            <person name="Harrison M."/>
            <person name="Strong C."/>
            <person name="Farmer C."/>
            <person name="Delahaunty K."/>
            <person name="Markovic C."/>
            <person name="Hall O."/>
            <person name="Minx P."/>
            <person name="Tomlinson C."/>
            <person name="Mitreva M."/>
            <person name="Hou S."/>
            <person name="Chen J."/>
            <person name="Wollam A."/>
            <person name="Pepin K.H."/>
            <person name="Johnson M."/>
            <person name="Bhonagiri V."/>
            <person name="Zhang X."/>
            <person name="Suruliraj S."/>
            <person name="Warren W."/>
            <person name="Chinwalla A."/>
            <person name="Mardis E.R."/>
            <person name="Wilson R.K."/>
        </authorList>
    </citation>
    <scope>NUCLEOTIDE SEQUENCE [LARGE SCALE GENOMIC DNA]</scope>
    <source>
        <strain evidence="3 4">F0357</strain>
    </source>
</reference>
<dbReference type="NCBIfam" id="NF009150">
    <property type="entry name" value="PRK12497.1-3"/>
    <property type="match status" value="1"/>
</dbReference>
<dbReference type="NCBIfam" id="TIGR00252">
    <property type="entry name" value="YraN family protein"/>
    <property type="match status" value="1"/>
</dbReference>
<dbReference type="GO" id="GO:0003676">
    <property type="term" value="F:nucleic acid binding"/>
    <property type="evidence" value="ECO:0007669"/>
    <property type="project" value="InterPro"/>
</dbReference>